<dbReference type="Gene3D" id="2.40.40.20">
    <property type="match status" value="1"/>
</dbReference>
<evidence type="ECO:0000313" key="4">
    <source>
        <dbReference type="EMBL" id="QDU35040.1"/>
    </source>
</evidence>
<dbReference type="KEGG" id="pcor:KS4_31170"/>
<organism evidence="4 5">
    <name type="scientific">Poriferisphaera corsica</name>
    <dbReference type="NCBI Taxonomy" id="2528020"/>
    <lineage>
        <taxon>Bacteria</taxon>
        <taxon>Pseudomonadati</taxon>
        <taxon>Planctomycetota</taxon>
        <taxon>Phycisphaerae</taxon>
        <taxon>Phycisphaerales</taxon>
        <taxon>Phycisphaeraceae</taxon>
        <taxon>Poriferisphaera</taxon>
    </lineage>
</organism>
<dbReference type="AlphaFoldDB" id="A0A517YXT3"/>
<dbReference type="InterPro" id="IPR007041">
    <property type="entry name" value="Arg_succinylTrfase_AstA/AruG"/>
</dbReference>
<protein>
    <submittedName>
        <fullName evidence="4">Arginine N-succinyltransferase</fullName>
        <ecNumber evidence="4">2.3.1.109</ecNumber>
    </submittedName>
</protein>
<evidence type="ECO:0000313" key="5">
    <source>
        <dbReference type="Proteomes" id="UP000317369"/>
    </source>
</evidence>
<evidence type="ECO:0000256" key="2">
    <source>
        <dbReference type="ARBA" id="ARBA00022679"/>
    </source>
</evidence>
<dbReference type="RefSeq" id="WP_145079760.1">
    <property type="nucleotide sequence ID" value="NZ_CP036425.1"/>
</dbReference>
<dbReference type="GO" id="GO:0008791">
    <property type="term" value="F:arginine N-succinyltransferase activity"/>
    <property type="evidence" value="ECO:0007669"/>
    <property type="project" value="UniProtKB-EC"/>
</dbReference>
<dbReference type="EMBL" id="CP036425">
    <property type="protein sequence ID" value="QDU35040.1"/>
    <property type="molecule type" value="Genomic_DNA"/>
</dbReference>
<gene>
    <name evidence="4" type="primary">astA_1</name>
    <name evidence="4" type="ORF">KS4_31170</name>
</gene>
<dbReference type="GO" id="GO:0006527">
    <property type="term" value="P:L-arginine catabolic process"/>
    <property type="evidence" value="ECO:0007669"/>
    <property type="project" value="InterPro"/>
</dbReference>
<dbReference type="OrthoDB" id="21121at2"/>
<accession>A0A517YXT3</accession>
<dbReference type="PANTHER" id="PTHR30420:SF1">
    <property type="entry name" value="ARGININE N-SUCCINYLTRANSFERASE"/>
    <property type="match status" value="1"/>
</dbReference>
<sequence>MVIIRPIERHDTEQFVDLVSKADFGMTSLTKDPDYLAKRVEDSIRGFERIDYKPTPGEAFMFVMEDLETSNIVGTSGIVPKVGGFEPFYAFRTKTGVQRSDFIGVQKEIRTLHPYAEHNGPCEICSLFLDESYRSSGNGRLLSLSRFLFMSEHPTHFDPEIIAALRGVIDPNGRSPFYDALSQHFFDIDFLEASRQSVFDKSFVGDLMPKHPIYVATLPKAAQEVIGEVHRNTVPARRLLEQEGFIFSGLIDIFEAGPIYTCQRNKIRTLRESSTVIVDKIAPTQNTTTDYIIASNTPSFRSGKAYVDFSADEHITLDPQIADALRLSVGDNVRVAPIRPAFTQKTP</sequence>
<dbReference type="InterPro" id="IPR016181">
    <property type="entry name" value="Acyl_CoA_acyltransferase"/>
</dbReference>
<dbReference type="PANTHER" id="PTHR30420">
    <property type="entry name" value="N-SUCCINYLARGININE DIHYDROLASE"/>
    <property type="match status" value="1"/>
</dbReference>
<dbReference type="Pfam" id="PF04958">
    <property type="entry name" value="AstA"/>
    <property type="match status" value="1"/>
</dbReference>
<keyword evidence="5" id="KW-1185">Reference proteome</keyword>
<dbReference type="NCBIfam" id="TIGR03243">
    <property type="entry name" value="arg_catab_AOST"/>
    <property type="match status" value="1"/>
</dbReference>
<evidence type="ECO:0000256" key="3">
    <source>
        <dbReference type="ARBA" id="ARBA00023315"/>
    </source>
</evidence>
<dbReference type="SUPFAM" id="SSF55729">
    <property type="entry name" value="Acyl-CoA N-acyltransferases (Nat)"/>
    <property type="match status" value="1"/>
</dbReference>
<evidence type="ECO:0000256" key="1">
    <source>
        <dbReference type="ARBA" id="ARBA00022503"/>
    </source>
</evidence>
<proteinExistence type="predicted"/>
<dbReference type="EC" id="2.3.1.109" evidence="4"/>
<keyword evidence="1" id="KW-0056">Arginine metabolism</keyword>
<reference evidence="4 5" key="1">
    <citation type="submission" date="2019-02" db="EMBL/GenBank/DDBJ databases">
        <title>Deep-cultivation of Planctomycetes and their phenomic and genomic characterization uncovers novel biology.</title>
        <authorList>
            <person name="Wiegand S."/>
            <person name="Jogler M."/>
            <person name="Boedeker C."/>
            <person name="Pinto D."/>
            <person name="Vollmers J."/>
            <person name="Rivas-Marin E."/>
            <person name="Kohn T."/>
            <person name="Peeters S.H."/>
            <person name="Heuer A."/>
            <person name="Rast P."/>
            <person name="Oberbeckmann S."/>
            <person name="Bunk B."/>
            <person name="Jeske O."/>
            <person name="Meyerdierks A."/>
            <person name="Storesund J.E."/>
            <person name="Kallscheuer N."/>
            <person name="Luecker S."/>
            <person name="Lage O.M."/>
            <person name="Pohl T."/>
            <person name="Merkel B.J."/>
            <person name="Hornburger P."/>
            <person name="Mueller R.-W."/>
            <person name="Bruemmer F."/>
            <person name="Labrenz M."/>
            <person name="Spormann A.M."/>
            <person name="Op den Camp H."/>
            <person name="Overmann J."/>
            <person name="Amann R."/>
            <person name="Jetten M.S.M."/>
            <person name="Mascher T."/>
            <person name="Medema M.H."/>
            <person name="Devos D.P."/>
            <person name="Kaster A.-K."/>
            <person name="Ovreas L."/>
            <person name="Rohde M."/>
            <person name="Galperin M.Y."/>
            <person name="Jogler C."/>
        </authorList>
    </citation>
    <scope>NUCLEOTIDE SEQUENCE [LARGE SCALE GENOMIC DNA]</scope>
    <source>
        <strain evidence="4 5">KS4</strain>
    </source>
</reference>
<keyword evidence="2 4" id="KW-0808">Transferase</keyword>
<dbReference type="Proteomes" id="UP000317369">
    <property type="component" value="Chromosome"/>
</dbReference>
<keyword evidence="3 4" id="KW-0012">Acyltransferase</keyword>
<name>A0A517YXT3_9BACT</name>